<dbReference type="PANTHER" id="PTHR32243">
    <property type="entry name" value="MALTOSE TRANSPORT SYSTEM PERMEASE-RELATED"/>
    <property type="match status" value="1"/>
</dbReference>
<comment type="caution">
    <text evidence="10">The sequence shown here is derived from an EMBL/GenBank/DDBJ whole genome shotgun (WGS) entry which is preliminary data.</text>
</comment>
<keyword evidence="11" id="KW-1185">Reference proteome</keyword>
<dbReference type="InterPro" id="IPR050901">
    <property type="entry name" value="BP-dep_ABC_trans_perm"/>
</dbReference>
<feature type="transmembrane region" description="Helical" evidence="7">
    <location>
        <begin position="105"/>
        <end position="124"/>
    </location>
</feature>
<dbReference type="PROSITE" id="PS50928">
    <property type="entry name" value="ABC_TM1"/>
    <property type="match status" value="1"/>
</dbReference>
<dbReference type="CDD" id="cd06261">
    <property type="entry name" value="TM_PBP2"/>
    <property type="match status" value="1"/>
</dbReference>
<dbReference type="PANTHER" id="PTHR32243:SF18">
    <property type="entry name" value="INNER MEMBRANE ABC TRANSPORTER PERMEASE PROTEIN YCJP"/>
    <property type="match status" value="1"/>
</dbReference>
<dbReference type="EMBL" id="PYBW01000001">
    <property type="protein sequence ID" value="PYC88514.1"/>
    <property type="molecule type" value="Genomic_DNA"/>
</dbReference>
<evidence type="ECO:0000256" key="2">
    <source>
        <dbReference type="ARBA" id="ARBA00022448"/>
    </source>
</evidence>
<dbReference type="Pfam" id="PF00528">
    <property type="entry name" value="BPD_transp_1"/>
    <property type="match status" value="1"/>
</dbReference>
<dbReference type="OrthoDB" id="9794684at2"/>
<feature type="transmembrane region" description="Helical" evidence="7">
    <location>
        <begin position="170"/>
        <end position="192"/>
    </location>
</feature>
<evidence type="ECO:0000313" key="11">
    <source>
        <dbReference type="Proteomes" id="UP000248039"/>
    </source>
</evidence>
<evidence type="ECO:0000256" key="6">
    <source>
        <dbReference type="ARBA" id="ARBA00023136"/>
    </source>
</evidence>
<feature type="transmembrane region" description="Helical" evidence="7">
    <location>
        <begin position="40"/>
        <end position="61"/>
    </location>
</feature>
<evidence type="ECO:0000256" key="4">
    <source>
        <dbReference type="ARBA" id="ARBA00022692"/>
    </source>
</evidence>
<dbReference type="AlphaFoldDB" id="A0A2V4NPQ8"/>
<gene>
    <name evidence="10" type="ORF">C7C46_00055</name>
</gene>
<dbReference type="GO" id="GO:0005886">
    <property type="term" value="C:plasma membrane"/>
    <property type="evidence" value="ECO:0007669"/>
    <property type="project" value="UniProtKB-SubCell"/>
</dbReference>
<sequence length="307" mass="33236">MSNRVVLSDRPPRSDRPTPSPSPGGRRAPSSHRPASPRRILLNAAAVLFCLVWIFPVYWMVNTAFKPYGDILRPTPHFLPVPFSLANFTDAVSKPGFLTDLGNSLLLTLAVVLLAVGVAFFAAVGLTRFRFAGRRAYLVAVLVLQMVPLPALVIPVFLSLKSAHLLNSLLGLALTYVAVVLPFTIWTLRGFLHGIPVELEEAAMVDGANRMTVVRLVLLPLMAPGIIATSVFAFITAWNDYLFADVLMKDQGHQTLPVWLVSFSTSTGTDYGGLIAAATISALPVVVFFMLIQRRLVAGMTAGAVKD</sequence>
<feature type="transmembrane region" description="Helical" evidence="7">
    <location>
        <begin position="271"/>
        <end position="292"/>
    </location>
</feature>
<evidence type="ECO:0000256" key="8">
    <source>
        <dbReference type="SAM" id="MobiDB-lite"/>
    </source>
</evidence>
<dbReference type="GO" id="GO:0055085">
    <property type="term" value="P:transmembrane transport"/>
    <property type="evidence" value="ECO:0007669"/>
    <property type="project" value="InterPro"/>
</dbReference>
<dbReference type="InterPro" id="IPR000515">
    <property type="entry name" value="MetI-like"/>
</dbReference>
<comment type="similarity">
    <text evidence="7">Belongs to the binding-protein-dependent transport system permease family.</text>
</comment>
<evidence type="ECO:0000259" key="9">
    <source>
        <dbReference type="PROSITE" id="PS50928"/>
    </source>
</evidence>
<keyword evidence="6 7" id="KW-0472">Membrane</keyword>
<evidence type="ECO:0000256" key="5">
    <source>
        <dbReference type="ARBA" id="ARBA00022989"/>
    </source>
</evidence>
<keyword evidence="5 7" id="KW-1133">Transmembrane helix</keyword>
<dbReference type="Proteomes" id="UP000248039">
    <property type="component" value="Unassembled WGS sequence"/>
</dbReference>
<dbReference type="InterPro" id="IPR035906">
    <property type="entry name" value="MetI-like_sf"/>
</dbReference>
<evidence type="ECO:0000256" key="1">
    <source>
        <dbReference type="ARBA" id="ARBA00004651"/>
    </source>
</evidence>
<dbReference type="Gene3D" id="1.10.3720.10">
    <property type="entry name" value="MetI-like"/>
    <property type="match status" value="1"/>
</dbReference>
<feature type="region of interest" description="Disordered" evidence="8">
    <location>
        <begin position="1"/>
        <end position="34"/>
    </location>
</feature>
<keyword evidence="2 7" id="KW-0813">Transport</keyword>
<reference evidence="10 11" key="1">
    <citation type="submission" date="2018-03" db="EMBL/GenBank/DDBJ databases">
        <title>Bioinformatic expansion and discovery of thiopeptide antibiotics.</title>
        <authorList>
            <person name="Schwalen C.J."/>
            <person name="Hudson G.A."/>
            <person name="Mitchell D.A."/>
        </authorList>
    </citation>
    <scope>NUCLEOTIDE SEQUENCE [LARGE SCALE GENOMIC DNA]</scope>
    <source>
        <strain evidence="10 11">ATCC 21389</strain>
    </source>
</reference>
<dbReference type="SUPFAM" id="SSF161098">
    <property type="entry name" value="MetI-like"/>
    <property type="match status" value="1"/>
</dbReference>
<comment type="subcellular location">
    <subcellularLocation>
        <location evidence="1 7">Cell membrane</location>
        <topology evidence="1 7">Multi-pass membrane protein</topology>
    </subcellularLocation>
</comment>
<organism evidence="10 11">
    <name type="scientific">Streptomyces tateyamensis</name>
    <dbReference type="NCBI Taxonomy" id="565073"/>
    <lineage>
        <taxon>Bacteria</taxon>
        <taxon>Bacillati</taxon>
        <taxon>Actinomycetota</taxon>
        <taxon>Actinomycetes</taxon>
        <taxon>Kitasatosporales</taxon>
        <taxon>Streptomycetaceae</taxon>
        <taxon>Streptomyces</taxon>
    </lineage>
</organism>
<evidence type="ECO:0000256" key="3">
    <source>
        <dbReference type="ARBA" id="ARBA00022475"/>
    </source>
</evidence>
<keyword evidence="4 7" id="KW-0812">Transmembrane</keyword>
<evidence type="ECO:0000256" key="7">
    <source>
        <dbReference type="RuleBase" id="RU363032"/>
    </source>
</evidence>
<name>A0A2V4NPQ8_9ACTN</name>
<feature type="transmembrane region" description="Helical" evidence="7">
    <location>
        <begin position="136"/>
        <end position="158"/>
    </location>
</feature>
<keyword evidence="3" id="KW-1003">Cell membrane</keyword>
<feature type="transmembrane region" description="Helical" evidence="7">
    <location>
        <begin position="213"/>
        <end position="238"/>
    </location>
</feature>
<proteinExistence type="inferred from homology"/>
<protein>
    <submittedName>
        <fullName evidence="10">Sugar ABC transporter permease</fullName>
    </submittedName>
</protein>
<accession>A0A2V4NPQ8</accession>
<evidence type="ECO:0000313" key="10">
    <source>
        <dbReference type="EMBL" id="PYC88514.1"/>
    </source>
</evidence>
<feature type="domain" description="ABC transmembrane type-1" evidence="9">
    <location>
        <begin position="101"/>
        <end position="292"/>
    </location>
</feature>
<feature type="compositionally biased region" description="Low complexity" evidence="8">
    <location>
        <begin position="23"/>
        <end position="34"/>
    </location>
</feature>
<dbReference type="RefSeq" id="WP_110664432.1">
    <property type="nucleotide sequence ID" value="NZ_PYBW01000001.1"/>
</dbReference>